<reference evidence="5 6" key="1">
    <citation type="submission" date="2024-09" db="EMBL/GenBank/DDBJ databases">
        <authorList>
            <person name="Sun Q."/>
            <person name="Mori K."/>
        </authorList>
    </citation>
    <scope>NUCLEOTIDE SEQUENCE [LARGE SCALE GENOMIC DNA]</scope>
    <source>
        <strain evidence="5 6">CCM 7765</strain>
    </source>
</reference>
<organism evidence="5 6">
    <name type="scientific">Olivibacter oleidegradans</name>
    <dbReference type="NCBI Taxonomy" id="760123"/>
    <lineage>
        <taxon>Bacteria</taxon>
        <taxon>Pseudomonadati</taxon>
        <taxon>Bacteroidota</taxon>
        <taxon>Sphingobacteriia</taxon>
        <taxon>Sphingobacteriales</taxon>
        <taxon>Sphingobacteriaceae</taxon>
        <taxon>Olivibacter</taxon>
    </lineage>
</organism>
<evidence type="ECO:0000313" key="5">
    <source>
        <dbReference type="EMBL" id="MFC0319875.1"/>
    </source>
</evidence>
<dbReference type="PROSITE" id="PS50110">
    <property type="entry name" value="RESPONSE_REGULATORY"/>
    <property type="match status" value="1"/>
</dbReference>
<dbReference type="EMBL" id="JBHLWO010000002">
    <property type="protein sequence ID" value="MFC0319875.1"/>
    <property type="molecule type" value="Genomic_DNA"/>
</dbReference>
<dbReference type="RefSeq" id="WP_130855503.1">
    <property type="nucleotide sequence ID" value="NZ_JBHLWO010000002.1"/>
</dbReference>
<dbReference type="SMART" id="SM00850">
    <property type="entry name" value="LytTR"/>
    <property type="match status" value="1"/>
</dbReference>
<gene>
    <name evidence="5" type="ORF">ACFFI0_16245</name>
</gene>
<evidence type="ECO:0000256" key="2">
    <source>
        <dbReference type="PROSITE-ProRule" id="PRU00169"/>
    </source>
</evidence>
<sequence>MLLNCIIIDDSTGALFQAADAIRSVPELRMQHLFEQVHEARAWLQKNGPVDIIFTDVEMPEISGIEAVGILKPFTKWIVFTTAYKKYAFEAFEKSVDGFISKPIRPVKLIQTLDRLQQRNSKASDTLLREANVRFVKGLSGKLDSIALKDILYIESDRNYIRVHTKEDVYTVHLTLQKAYMSLHQLIALVQISKSALIAIEHVVKVFGNYITMADGKEFTVQPNFREAFVHRLQLLSWTAKRNSSA</sequence>
<feature type="domain" description="Response regulatory" evidence="3">
    <location>
        <begin position="4"/>
        <end position="117"/>
    </location>
</feature>
<dbReference type="Gene3D" id="3.40.50.2300">
    <property type="match status" value="1"/>
</dbReference>
<dbReference type="InterPro" id="IPR011006">
    <property type="entry name" value="CheY-like_superfamily"/>
</dbReference>
<comment type="caution">
    <text evidence="5">The sequence shown here is derived from an EMBL/GenBank/DDBJ whole genome shotgun (WGS) entry which is preliminary data.</text>
</comment>
<dbReference type="InterPro" id="IPR007492">
    <property type="entry name" value="LytTR_DNA-bd_dom"/>
</dbReference>
<dbReference type="Pfam" id="PF04397">
    <property type="entry name" value="LytTR"/>
    <property type="match status" value="1"/>
</dbReference>
<feature type="modified residue" description="4-aspartylphosphate" evidence="2">
    <location>
        <position position="56"/>
    </location>
</feature>
<dbReference type="SMART" id="SM00448">
    <property type="entry name" value="REC"/>
    <property type="match status" value="1"/>
</dbReference>
<dbReference type="Proteomes" id="UP001589774">
    <property type="component" value="Unassembled WGS sequence"/>
</dbReference>
<dbReference type="PANTHER" id="PTHR44591">
    <property type="entry name" value="STRESS RESPONSE REGULATOR PROTEIN 1"/>
    <property type="match status" value="1"/>
</dbReference>
<keyword evidence="6" id="KW-1185">Reference proteome</keyword>
<dbReference type="Gene3D" id="2.40.50.1020">
    <property type="entry name" value="LytTr DNA-binding domain"/>
    <property type="match status" value="1"/>
</dbReference>
<protein>
    <submittedName>
        <fullName evidence="5">LytR/AlgR family response regulator transcription factor</fullName>
    </submittedName>
</protein>
<dbReference type="InterPro" id="IPR001789">
    <property type="entry name" value="Sig_transdc_resp-reg_receiver"/>
</dbReference>
<dbReference type="Pfam" id="PF00072">
    <property type="entry name" value="Response_reg"/>
    <property type="match status" value="1"/>
</dbReference>
<feature type="domain" description="HTH LytTR-type" evidence="4">
    <location>
        <begin position="145"/>
        <end position="206"/>
    </location>
</feature>
<dbReference type="PROSITE" id="PS50930">
    <property type="entry name" value="HTH_LYTTR"/>
    <property type="match status" value="1"/>
</dbReference>
<proteinExistence type="predicted"/>
<keyword evidence="1 2" id="KW-0597">Phosphoprotein</keyword>
<name>A0ABV6HLZ6_9SPHI</name>
<evidence type="ECO:0000313" key="6">
    <source>
        <dbReference type="Proteomes" id="UP001589774"/>
    </source>
</evidence>
<dbReference type="PANTHER" id="PTHR44591:SF3">
    <property type="entry name" value="RESPONSE REGULATORY DOMAIN-CONTAINING PROTEIN"/>
    <property type="match status" value="1"/>
</dbReference>
<dbReference type="SUPFAM" id="SSF52172">
    <property type="entry name" value="CheY-like"/>
    <property type="match status" value="1"/>
</dbReference>
<dbReference type="InterPro" id="IPR050595">
    <property type="entry name" value="Bact_response_regulator"/>
</dbReference>
<evidence type="ECO:0000256" key="1">
    <source>
        <dbReference type="ARBA" id="ARBA00022553"/>
    </source>
</evidence>
<accession>A0ABV6HLZ6</accession>
<evidence type="ECO:0000259" key="3">
    <source>
        <dbReference type="PROSITE" id="PS50110"/>
    </source>
</evidence>
<evidence type="ECO:0000259" key="4">
    <source>
        <dbReference type="PROSITE" id="PS50930"/>
    </source>
</evidence>